<reference evidence="1" key="1">
    <citation type="submission" date="2022-07" db="EMBL/GenBank/DDBJ databases">
        <title>Phylogenomic reconstructions and comparative analyses of Kickxellomycotina fungi.</title>
        <authorList>
            <person name="Reynolds N.K."/>
            <person name="Stajich J.E."/>
            <person name="Barry K."/>
            <person name="Grigoriev I.V."/>
            <person name="Crous P."/>
            <person name="Smith M.E."/>
        </authorList>
    </citation>
    <scope>NUCLEOTIDE SEQUENCE</scope>
    <source>
        <strain evidence="1">CBS 102833</strain>
    </source>
</reference>
<evidence type="ECO:0000313" key="2">
    <source>
        <dbReference type="Proteomes" id="UP001140096"/>
    </source>
</evidence>
<protein>
    <submittedName>
        <fullName evidence="1">Uncharacterized protein</fullName>
    </submittedName>
</protein>
<accession>A0ACC1LP42</accession>
<gene>
    <name evidence="1" type="ORF">H4S07_000812</name>
</gene>
<dbReference type="Proteomes" id="UP001140096">
    <property type="component" value="Unassembled WGS sequence"/>
</dbReference>
<organism evidence="1 2">
    <name type="scientific">Coemansia furcata</name>
    <dbReference type="NCBI Taxonomy" id="417177"/>
    <lineage>
        <taxon>Eukaryota</taxon>
        <taxon>Fungi</taxon>
        <taxon>Fungi incertae sedis</taxon>
        <taxon>Zoopagomycota</taxon>
        <taxon>Kickxellomycotina</taxon>
        <taxon>Kickxellomycetes</taxon>
        <taxon>Kickxellales</taxon>
        <taxon>Kickxellaceae</taxon>
        <taxon>Coemansia</taxon>
    </lineage>
</organism>
<name>A0ACC1LP42_9FUNG</name>
<dbReference type="EMBL" id="JANBUP010000077">
    <property type="protein sequence ID" value="KAJ2813271.1"/>
    <property type="molecule type" value="Genomic_DNA"/>
</dbReference>
<keyword evidence="2" id="KW-1185">Reference proteome</keyword>
<proteinExistence type="predicted"/>
<comment type="caution">
    <text evidence="1">The sequence shown here is derived from an EMBL/GenBank/DDBJ whole genome shotgun (WGS) entry which is preliminary data.</text>
</comment>
<sequence>MDVEYLEPTRYDDCSSDSEEDTTATPLATPEFVVRLKPGFSATGKADTLVISLLPPPSLLPPAATGGGGLAPQYEQIGVAYAPAAQQPGSLAIGNSLQVNNALARILRAQDGVVHVVASASIPAELQHGWVRTVAEKLGPKRVLLIDALDAELQPVAVSAGLNSYRSPAVLASAVIVGVAAAVLNYADAYGIPCRHLRVSGRPLDRLLAREEIDAQFSSELDGRTNLASYSADAIHHEVAASLYL</sequence>
<evidence type="ECO:0000313" key="1">
    <source>
        <dbReference type="EMBL" id="KAJ2813271.1"/>
    </source>
</evidence>